<evidence type="ECO:0000313" key="2">
    <source>
        <dbReference type="EMBL" id="CAD7631976.1"/>
    </source>
</evidence>
<gene>
    <name evidence="2" type="ORF">OSB1V03_LOCUS12383</name>
</gene>
<dbReference type="Proteomes" id="UP000759131">
    <property type="component" value="Unassembled WGS sequence"/>
</dbReference>
<feature type="region of interest" description="Disordered" evidence="1">
    <location>
        <begin position="1"/>
        <end position="22"/>
    </location>
</feature>
<dbReference type="InterPro" id="IPR036047">
    <property type="entry name" value="F-box-like_dom_sf"/>
</dbReference>
<sequence>MTQELTQMMASLETKDNSNEYNKQPQMYAKNSMDRFGDDLCALLLSYLSIEDRFRCEYVSKQFQRTVFENAVDITLKDTNTKIEWFLEKLNAWMRRIVTHGSDF</sequence>
<proteinExistence type="predicted"/>
<name>A0A7R9KZM5_9ACAR</name>
<evidence type="ECO:0000256" key="1">
    <source>
        <dbReference type="SAM" id="MobiDB-lite"/>
    </source>
</evidence>
<keyword evidence="3" id="KW-1185">Reference proteome</keyword>
<protein>
    <recommendedName>
        <fullName evidence="4">F-box domain-containing protein</fullName>
    </recommendedName>
</protein>
<dbReference type="SUPFAM" id="SSF81383">
    <property type="entry name" value="F-box domain"/>
    <property type="match status" value="1"/>
</dbReference>
<evidence type="ECO:0000313" key="3">
    <source>
        <dbReference type="Proteomes" id="UP000759131"/>
    </source>
</evidence>
<dbReference type="AlphaFoldDB" id="A0A7R9KZM5"/>
<dbReference type="OrthoDB" id="3219396at2759"/>
<reference evidence="2" key="1">
    <citation type="submission" date="2020-11" db="EMBL/GenBank/DDBJ databases">
        <authorList>
            <person name="Tran Van P."/>
        </authorList>
    </citation>
    <scope>NUCLEOTIDE SEQUENCE</scope>
</reference>
<dbReference type="EMBL" id="OC864841">
    <property type="protein sequence ID" value="CAD7631976.1"/>
    <property type="molecule type" value="Genomic_DNA"/>
</dbReference>
<organism evidence="2">
    <name type="scientific">Medioppia subpectinata</name>
    <dbReference type="NCBI Taxonomy" id="1979941"/>
    <lineage>
        <taxon>Eukaryota</taxon>
        <taxon>Metazoa</taxon>
        <taxon>Ecdysozoa</taxon>
        <taxon>Arthropoda</taxon>
        <taxon>Chelicerata</taxon>
        <taxon>Arachnida</taxon>
        <taxon>Acari</taxon>
        <taxon>Acariformes</taxon>
        <taxon>Sarcoptiformes</taxon>
        <taxon>Oribatida</taxon>
        <taxon>Brachypylina</taxon>
        <taxon>Oppioidea</taxon>
        <taxon>Oppiidae</taxon>
        <taxon>Medioppia</taxon>
    </lineage>
</organism>
<accession>A0A7R9KZM5</accession>
<dbReference type="EMBL" id="CAJPIZ010010266">
    <property type="protein sequence ID" value="CAG2112406.1"/>
    <property type="molecule type" value="Genomic_DNA"/>
</dbReference>
<evidence type="ECO:0008006" key="4">
    <source>
        <dbReference type="Google" id="ProtNLM"/>
    </source>
</evidence>